<dbReference type="InterPro" id="IPR036291">
    <property type="entry name" value="NAD(P)-bd_dom_sf"/>
</dbReference>
<sequence>MSKSKQIVLVTGGVGYIGSHTVIELFTAGYEVVIIDNLCNANKECLNRIEKITKNKFAFHEVDMLNKKDLSDLFNKYKFHHVIHFAALKAVGESVALPLKYYKNNIIAALNLIEVMADHGVKSLVFSSSATVYGTPKKLPITELDSIGGCTNPYGKTKWFIEEMLFDICKVDTTWSVVILRYFNPVGSHKSGMIGEDPLGPPANLMPFVAQVAVGKRPHVNVFGNDYPTNDGTGVRDYIHVVDLAQGHIKALEKLNGKCGLKIYNLGTGRGYSVLEMITAFEQACGHKIPYEIAPRRPGDLPEVYADTKLAEKELNWKSIYGLKEMCEDLWNWQQKNPEGYSGVSK</sequence>
<name>I1ZIA2_SCHMD</name>
<dbReference type="InterPro" id="IPR005886">
    <property type="entry name" value="UDP_G4E"/>
</dbReference>
<keyword evidence="7" id="KW-0299">Galactose metabolism</keyword>
<dbReference type="NCBIfam" id="TIGR01179">
    <property type="entry name" value="galE"/>
    <property type="match status" value="1"/>
</dbReference>
<dbReference type="AlphaFoldDB" id="I1ZIA2"/>
<dbReference type="Pfam" id="PF16363">
    <property type="entry name" value="GDP_Man_Dehyd"/>
    <property type="match status" value="1"/>
</dbReference>
<protein>
    <recommendedName>
        <fullName evidence="9">UDP-glucose 4-epimerase</fullName>
        <ecNumber evidence="9">5.1.3.2</ecNumber>
    </recommendedName>
</protein>
<evidence type="ECO:0000256" key="7">
    <source>
        <dbReference type="ARBA" id="ARBA00023144"/>
    </source>
</evidence>
<dbReference type="Gene3D" id="3.40.50.720">
    <property type="entry name" value="NAD(P)-binding Rossmann-like Domain"/>
    <property type="match status" value="1"/>
</dbReference>
<comment type="similarity">
    <text evidence="9">Belongs to the NAD(P)-dependent epimerase/dehydratase family.</text>
</comment>
<dbReference type="PANTHER" id="PTHR43725">
    <property type="entry name" value="UDP-GLUCOSE 4-EPIMERASE"/>
    <property type="match status" value="1"/>
</dbReference>
<dbReference type="NCBIfam" id="NF007956">
    <property type="entry name" value="PRK10675.1"/>
    <property type="match status" value="1"/>
</dbReference>
<dbReference type="EMBL" id="JX010513">
    <property type="protein sequence ID" value="AFJ24756.1"/>
    <property type="molecule type" value="mRNA"/>
</dbReference>
<dbReference type="GO" id="GO:0003974">
    <property type="term" value="F:UDP-N-acetylglucosamine 4-epimerase activity"/>
    <property type="evidence" value="ECO:0007669"/>
    <property type="project" value="UniProtKB-EC"/>
</dbReference>
<dbReference type="EC" id="5.1.3.2" evidence="9"/>
<keyword evidence="8 9" id="KW-0413">Isomerase</keyword>
<evidence type="ECO:0000256" key="5">
    <source>
        <dbReference type="ARBA" id="ARBA00004947"/>
    </source>
</evidence>
<evidence type="ECO:0000256" key="6">
    <source>
        <dbReference type="ARBA" id="ARBA00023027"/>
    </source>
</evidence>
<keyword evidence="6 9" id="KW-0520">NAD</keyword>
<reference evidence="11" key="1">
    <citation type="journal article" date="2012" name="Genes Dev.">
        <title>A molecular wound response program associated with regeneration initiation in planarians.</title>
        <authorList>
            <person name="Wenemoser D."/>
            <person name="Lapan S.W."/>
            <person name="Wilkinson A.W."/>
            <person name="Bell G.W."/>
            <person name="Reddien P.W."/>
        </authorList>
    </citation>
    <scope>NUCLEOTIDE SEQUENCE</scope>
</reference>
<evidence type="ECO:0000256" key="2">
    <source>
        <dbReference type="ARBA" id="ARBA00000083"/>
    </source>
</evidence>
<dbReference type="SUPFAM" id="SSF51735">
    <property type="entry name" value="NAD(P)-binding Rossmann-fold domains"/>
    <property type="match status" value="1"/>
</dbReference>
<evidence type="ECO:0000256" key="1">
    <source>
        <dbReference type="ARBA" id="ARBA00000014"/>
    </source>
</evidence>
<dbReference type="UniPathway" id="UPA00214"/>
<evidence type="ECO:0000256" key="8">
    <source>
        <dbReference type="ARBA" id="ARBA00023235"/>
    </source>
</evidence>
<dbReference type="PRINTS" id="PR01713">
    <property type="entry name" value="NUCEPIMERASE"/>
</dbReference>
<evidence type="ECO:0000256" key="4">
    <source>
        <dbReference type="ARBA" id="ARBA00002760"/>
    </source>
</evidence>
<accession>I1ZIA2</accession>
<comment type="catalytic activity">
    <reaction evidence="1">
        <text>UDP-N-acetyl-alpha-D-glucosamine = UDP-N-acetyl-alpha-D-galactosamine</text>
        <dbReference type="Rhea" id="RHEA:20517"/>
        <dbReference type="ChEBI" id="CHEBI:57705"/>
        <dbReference type="ChEBI" id="CHEBI:67138"/>
        <dbReference type="EC" id="5.1.3.7"/>
    </reaction>
</comment>
<dbReference type="GO" id="GO:0033499">
    <property type="term" value="P:galactose catabolic process via UDP-galactose, Leloir pathway"/>
    <property type="evidence" value="ECO:0007669"/>
    <property type="project" value="TreeGrafter"/>
</dbReference>
<comment type="subunit">
    <text evidence="9">Homodimer.</text>
</comment>
<organism evidence="11">
    <name type="scientific">Schmidtea mediterranea</name>
    <name type="common">Freshwater planarian flatworm</name>
    <dbReference type="NCBI Taxonomy" id="79327"/>
    <lineage>
        <taxon>Eukaryota</taxon>
        <taxon>Metazoa</taxon>
        <taxon>Spiralia</taxon>
        <taxon>Lophotrochozoa</taxon>
        <taxon>Platyhelminthes</taxon>
        <taxon>Rhabditophora</taxon>
        <taxon>Seriata</taxon>
        <taxon>Tricladida</taxon>
        <taxon>Continenticola</taxon>
        <taxon>Geoplanoidea</taxon>
        <taxon>Dugesiidae</taxon>
        <taxon>Schmidtea</taxon>
    </lineage>
</organism>
<proteinExistence type="evidence at transcript level"/>
<comment type="function">
    <text evidence="4">Catalyzes two distinct but analogous reactions: the reversible epimerization of UDP-glucose to UDP-galactose and the reversible epimerization of UDP-N-acetylglucosamine to UDP-N-acetylgalactosamine. The reaction with UDP-Gal plays a critical role in the Leloir pathway of galactose catabolism in which galactose is converted to the glycolytic intermediate glucose 6-phosphate. It contributes to the catabolism of dietary galactose and enables the endogenous biosynthesis of both UDP-Gal and UDP-GalNAc when exogenous sources are limited. Both UDP-sugar interconversions are important in the synthesis of glycoproteins and glycolipids.</text>
</comment>
<evidence type="ECO:0000256" key="9">
    <source>
        <dbReference type="RuleBase" id="RU366046"/>
    </source>
</evidence>
<dbReference type="Gene3D" id="3.90.25.10">
    <property type="entry name" value="UDP-galactose 4-epimerase, domain 1"/>
    <property type="match status" value="1"/>
</dbReference>
<dbReference type="PANTHER" id="PTHR43725:SF47">
    <property type="entry name" value="UDP-GLUCOSE 4-EPIMERASE"/>
    <property type="match status" value="1"/>
</dbReference>
<dbReference type="GO" id="GO:0005829">
    <property type="term" value="C:cytosol"/>
    <property type="evidence" value="ECO:0007669"/>
    <property type="project" value="TreeGrafter"/>
</dbReference>
<evidence type="ECO:0000259" key="10">
    <source>
        <dbReference type="Pfam" id="PF16363"/>
    </source>
</evidence>
<comment type="catalytic activity">
    <reaction evidence="2 9">
        <text>UDP-alpha-D-glucose = UDP-alpha-D-galactose</text>
        <dbReference type="Rhea" id="RHEA:22168"/>
        <dbReference type="ChEBI" id="CHEBI:58885"/>
        <dbReference type="ChEBI" id="CHEBI:66914"/>
        <dbReference type="EC" id="5.1.3.2"/>
    </reaction>
</comment>
<comment type="pathway">
    <text evidence="5 9">Carbohydrate metabolism; galactose metabolism.</text>
</comment>
<dbReference type="CDD" id="cd05247">
    <property type="entry name" value="UDP_G4E_1_SDR_e"/>
    <property type="match status" value="1"/>
</dbReference>
<dbReference type="InterPro" id="IPR016040">
    <property type="entry name" value="NAD(P)-bd_dom"/>
</dbReference>
<keyword evidence="9" id="KW-0119">Carbohydrate metabolism</keyword>
<dbReference type="OrthoDB" id="9402762at2759"/>
<feature type="domain" description="NAD(P)-binding" evidence="10">
    <location>
        <begin position="9"/>
        <end position="329"/>
    </location>
</feature>
<evidence type="ECO:0000256" key="3">
    <source>
        <dbReference type="ARBA" id="ARBA00001911"/>
    </source>
</evidence>
<comment type="cofactor">
    <cofactor evidence="3 9">
        <name>NAD(+)</name>
        <dbReference type="ChEBI" id="CHEBI:57540"/>
    </cofactor>
</comment>
<dbReference type="GO" id="GO:0003978">
    <property type="term" value="F:UDP-glucose 4-epimerase activity"/>
    <property type="evidence" value="ECO:0007669"/>
    <property type="project" value="UniProtKB-UniRule"/>
</dbReference>
<evidence type="ECO:0000313" key="11">
    <source>
        <dbReference type="EMBL" id="AFJ24756.1"/>
    </source>
</evidence>